<evidence type="ECO:0000313" key="4">
    <source>
        <dbReference type="Proteomes" id="UP000002428"/>
    </source>
</evidence>
<dbReference type="eggNOG" id="KOG4409">
    <property type="taxonomic scope" value="Eukaryota"/>
</dbReference>
<feature type="domain" description="AB hydrolase-1" evidence="1">
    <location>
        <begin position="110"/>
        <end position="410"/>
    </location>
</feature>
<dbReference type="InterPro" id="IPR000073">
    <property type="entry name" value="AB_hydrolase_1"/>
</dbReference>
<dbReference type="GO" id="GO:0035965">
    <property type="term" value="P:cardiolipin acyl-chain remodeling"/>
    <property type="evidence" value="ECO:0007669"/>
    <property type="project" value="TreeGrafter"/>
</dbReference>
<dbReference type="STRING" id="284593.Q6FXC7"/>
<dbReference type="CGD" id="CAL0127142">
    <property type="gene designation" value="CAGL0B01969g"/>
</dbReference>
<evidence type="ECO:0000313" key="3">
    <source>
        <dbReference type="EMBL" id="CAG57955.1"/>
    </source>
</evidence>
<dbReference type="GO" id="GO:0006654">
    <property type="term" value="P:phosphatidic acid biosynthetic process"/>
    <property type="evidence" value="ECO:0007669"/>
    <property type="project" value="TreeGrafter"/>
</dbReference>
<dbReference type="VEuPathDB" id="FungiDB:CAGL0B01969g"/>
<dbReference type="PANTHER" id="PTHR42886:SF23">
    <property type="entry name" value="1-ACYLGLYCEROL-3-PHOSPHATE O-ACYLTRANSFERASE ICT1-RELATED"/>
    <property type="match status" value="1"/>
</dbReference>
<evidence type="ECO:0000313" key="2">
    <source>
        <dbReference type="CGD" id="CAL0127142"/>
    </source>
</evidence>
<keyword evidence="4" id="KW-1185">Reference proteome</keyword>
<dbReference type="AlphaFoldDB" id="Q6FXC7"/>
<sequence>MVRNSSQVRHFSSYLRLCQQQKNLETRVISRILKPANSTDNNEARSGWKLWAGHLFKTKKETFDKLKMLQSRIMGDIEIAGHSSNKILFDEINQWHFHNNLAKKVRTPTVLIHGYAATSTAFFRSIPYLNRDIKDLYTIDLPGNGLSFTPSLDLEVSKPLPLKIENIDDGNEFQLPYVIDSAHHRYVLQKLLDYYVDRIEQWRLDNKLGKINVVAHSYGGYLSFNYALKYPANINTLGLISPLGVERNIYSINNEFHSRTIYKREWNDCNSMFYDRKFKLNDYLFQKQLKPLRWLGPIGAKLCWNYIRSAYARVPSIDYKDYTFETFYGRGGLPEQTSQIFTSLLTSSLLARDPLLDHVSQLQVPKLIMMYGQYDWMNKNGGKLMTQIFNGETKYIDIPNAGHNLFLDNPSDFASQLTTFLAD</sequence>
<organism evidence="3 4">
    <name type="scientific">Candida glabrata (strain ATCC 2001 / BCRC 20586 / JCM 3761 / NBRC 0622 / NRRL Y-65 / CBS 138)</name>
    <name type="common">Yeast</name>
    <name type="synonym">Nakaseomyces glabratus</name>
    <dbReference type="NCBI Taxonomy" id="284593"/>
    <lineage>
        <taxon>Eukaryota</taxon>
        <taxon>Fungi</taxon>
        <taxon>Dikarya</taxon>
        <taxon>Ascomycota</taxon>
        <taxon>Saccharomycotina</taxon>
        <taxon>Saccharomycetes</taxon>
        <taxon>Saccharomycetales</taxon>
        <taxon>Saccharomycetaceae</taxon>
        <taxon>Nakaseomyces</taxon>
    </lineage>
</organism>
<dbReference type="KEGG" id="cgr:2886655"/>
<protein>
    <recommendedName>
        <fullName evidence="1">AB hydrolase-1 domain-containing protein</fullName>
    </recommendedName>
</protein>
<dbReference type="EMBL" id="CR380948">
    <property type="protein sequence ID" value="CAG57955.1"/>
    <property type="molecule type" value="Genomic_DNA"/>
</dbReference>
<gene>
    <name evidence="2 3" type="ordered locus">CAGL0B01969g</name>
</gene>
<dbReference type="Pfam" id="PF00561">
    <property type="entry name" value="Abhydrolase_1"/>
    <property type="match status" value="1"/>
</dbReference>
<dbReference type="PANTHER" id="PTHR42886">
    <property type="entry name" value="RE40534P-RELATED"/>
    <property type="match status" value="1"/>
</dbReference>
<dbReference type="Gene3D" id="3.40.50.1820">
    <property type="entry name" value="alpha/beta hydrolase"/>
    <property type="match status" value="1"/>
</dbReference>
<dbReference type="GO" id="GO:0005743">
    <property type="term" value="C:mitochondrial inner membrane"/>
    <property type="evidence" value="ECO:0007669"/>
    <property type="project" value="TreeGrafter"/>
</dbReference>
<dbReference type="HOGENOM" id="CLU_017361_1_1_1"/>
<dbReference type="RefSeq" id="XP_445055.1">
    <property type="nucleotide sequence ID" value="XM_445055.1"/>
</dbReference>
<accession>Q6FXC7</accession>
<dbReference type="GO" id="GO:0004623">
    <property type="term" value="F:phospholipase A2 activity"/>
    <property type="evidence" value="ECO:0007669"/>
    <property type="project" value="TreeGrafter"/>
</dbReference>
<reference evidence="3 4" key="1">
    <citation type="journal article" date="2004" name="Nature">
        <title>Genome evolution in yeasts.</title>
        <authorList>
            <consortium name="Genolevures"/>
            <person name="Dujon B."/>
            <person name="Sherman D."/>
            <person name="Fischer G."/>
            <person name="Durrens P."/>
            <person name="Casaregola S."/>
            <person name="Lafontaine I."/>
            <person name="de Montigny J."/>
            <person name="Marck C."/>
            <person name="Neuveglise C."/>
            <person name="Talla E."/>
            <person name="Goffard N."/>
            <person name="Frangeul L."/>
            <person name="Aigle M."/>
            <person name="Anthouard V."/>
            <person name="Babour A."/>
            <person name="Barbe V."/>
            <person name="Barnay S."/>
            <person name="Blanchin S."/>
            <person name="Beckerich J.M."/>
            <person name="Beyne E."/>
            <person name="Bleykasten C."/>
            <person name="Boisrame A."/>
            <person name="Boyer J."/>
            <person name="Cattolico L."/>
            <person name="Confanioleri F."/>
            <person name="de Daruvar A."/>
            <person name="Despons L."/>
            <person name="Fabre E."/>
            <person name="Fairhead C."/>
            <person name="Ferry-Dumazet H."/>
            <person name="Groppi A."/>
            <person name="Hantraye F."/>
            <person name="Hennequin C."/>
            <person name="Jauniaux N."/>
            <person name="Joyet P."/>
            <person name="Kachouri R."/>
            <person name="Kerrest A."/>
            <person name="Koszul R."/>
            <person name="Lemaire M."/>
            <person name="Lesur I."/>
            <person name="Ma L."/>
            <person name="Muller H."/>
            <person name="Nicaud J.M."/>
            <person name="Nikolski M."/>
            <person name="Oztas S."/>
            <person name="Ozier-Kalogeropoulos O."/>
            <person name="Pellenz S."/>
            <person name="Potier S."/>
            <person name="Richard G.F."/>
            <person name="Straub M.L."/>
            <person name="Suleau A."/>
            <person name="Swennene D."/>
            <person name="Tekaia F."/>
            <person name="Wesolowski-Louvel M."/>
            <person name="Westhof E."/>
            <person name="Wirth B."/>
            <person name="Zeniou-Meyer M."/>
            <person name="Zivanovic I."/>
            <person name="Bolotin-Fukuhara M."/>
            <person name="Thierry A."/>
            <person name="Bouchier C."/>
            <person name="Caudron B."/>
            <person name="Scarpelli C."/>
            <person name="Gaillardin C."/>
            <person name="Weissenbach J."/>
            <person name="Wincker P."/>
            <person name="Souciet J.L."/>
        </authorList>
    </citation>
    <scope>NUCLEOTIDE SEQUENCE [LARGE SCALE GENOMIC DNA]</scope>
    <source>
        <strain evidence="4">ATCC 2001 / BCRC 20586 / JCM 3761 / NBRC 0622 / NRRL Y-65 / CBS 138</strain>
    </source>
</reference>
<evidence type="ECO:0000259" key="1">
    <source>
        <dbReference type="Pfam" id="PF00561"/>
    </source>
</evidence>
<dbReference type="GO" id="GO:0055088">
    <property type="term" value="P:lipid homeostasis"/>
    <property type="evidence" value="ECO:0007669"/>
    <property type="project" value="TreeGrafter"/>
</dbReference>
<dbReference type="InterPro" id="IPR029058">
    <property type="entry name" value="AB_hydrolase_fold"/>
</dbReference>
<dbReference type="GO" id="GO:0042171">
    <property type="term" value="F:lysophosphatidic acid acyltransferase activity"/>
    <property type="evidence" value="ECO:0007669"/>
    <property type="project" value="TreeGrafter"/>
</dbReference>
<dbReference type="ESTHER" id="canga-q6fxc7">
    <property type="family name" value="CGI-58_ABHD5_ABHD4"/>
</dbReference>
<name>Q6FXC7_CANGA</name>
<dbReference type="InParanoid" id="Q6FXC7"/>
<proteinExistence type="predicted"/>
<dbReference type="MEROPS" id="S33.A42"/>
<dbReference type="SUPFAM" id="SSF53474">
    <property type="entry name" value="alpha/beta-Hydrolases"/>
    <property type="match status" value="1"/>
</dbReference>
<dbReference type="Proteomes" id="UP000002428">
    <property type="component" value="Chromosome B"/>
</dbReference>
<dbReference type="FunCoup" id="Q6FXC7">
    <property type="interactions" value="251"/>
</dbReference>